<dbReference type="Gene3D" id="2.60.40.10">
    <property type="entry name" value="Immunoglobulins"/>
    <property type="match status" value="1"/>
</dbReference>
<protein>
    <submittedName>
        <fullName evidence="9">S8 family serine peptidase</fullName>
    </submittedName>
</protein>
<keyword evidence="7" id="KW-0732">Signal</keyword>
<gene>
    <name evidence="9" type="ORF">HCN52_13310</name>
</gene>
<dbReference type="PANTHER" id="PTHR43806">
    <property type="entry name" value="PEPTIDASE S8"/>
    <property type="match status" value="1"/>
</dbReference>
<dbReference type="InterPro" id="IPR036852">
    <property type="entry name" value="Peptidase_S8/S53_dom_sf"/>
</dbReference>
<dbReference type="PROSITE" id="PS51892">
    <property type="entry name" value="SUBTILASE"/>
    <property type="match status" value="1"/>
</dbReference>
<comment type="similarity">
    <text evidence="1 5 6">Belongs to the peptidase S8 family.</text>
</comment>
<dbReference type="PROSITE" id="PS00136">
    <property type="entry name" value="SUBTILASE_ASP"/>
    <property type="match status" value="1"/>
</dbReference>
<evidence type="ECO:0000256" key="5">
    <source>
        <dbReference type="PROSITE-ProRule" id="PRU01240"/>
    </source>
</evidence>
<dbReference type="InterPro" id="IPR022398">
    <property type="entry name" value="Peptidase_S8_His-AS"/>
</dbReference>
<sequence length="1097" mass="112671">MRQNRTVTAVSAAAVALALTAGLGGASAATGGPSGPDGAGVTDASGSGGVLTLVTGDRVTLRADGSVAAVHPAPGREDVPVRVLEHDGTTLVLPRDAVALIADGTLDRSLFDIGELSRPQYERFAGTPLIVSYEDGRTTARSELRAEPDVELRTALDIVDADALTLADENDASVWETLTESTTEDGSLTTAPGIATVSLDRIVRSMLDTSTAQVGAPAAWAEGLDGTGTTIAVLDTGIAADHGDFEDKVKLAENFTDAESTDDVDGHGTHVASIAAGTGARSDGAYRGVAPGADLISGKVLNDNGEGLESWIIEGMEWAADSGADVINMSLGAPASQGPDPMADAVDRISAETDVLFVIAAGNDGPEARTIGTPGVADAALTVGSVTKDDEISDFSSVGPRTADGALKPEITAPGSDIGAAVVEGSFIDQVGTPVADGYAAIDGTSMAAPHVAGAAAILAQAHPDWTGQQLKTALTSSAAVLDGPAPIQQGTGRLDVERAITQTVTTDTTTLDFGAVQYPSDQADPVTRELTYRNTGDDAVTLDLALTTTGPDGTAPDGMFEITDDSVTVPAGSETTVEVTAAPATAGGAVGDYGVFVTATGDDQQVAAAGTIELEPEYFDLTLDITDREGLTTEYADILVFDLDEAELVWGEAVDGSFTTRLPEGEYFLQVENGYEDEGAGVDLAIHPSLSLSSDTTVDVALADTGEVDFAAPGATEPMALITSWDVTNTATGLNVWQGNYFPGDSGGVRTLSLGDPGEGIELLHRFTSAHADADGGLSYLYAAGEGWPTGLVNRPTDGEMAELAARVGGPAPGVTGELSALPETGFIAGSALLDLPAETTVRVQESSVWSLILFQNDTDGDGVATYFTPDETVVGGETYDVILNIGVFGPSIDEGSGVFQQSGHLIGQVSHFIDGPGNTGGAVTEGSSTLYRDGEVLAEFDEPAEFVGTRMPEGEAEYRLVSTAERGHLGYTTVSTEVTVDYTFTAAPSGEFEQITGPLAVRYSPDLALDSTAPAKKKLTVPLTVTGGDAAHLTVEASFDHGETWEQLTVHTKDTGQLVYVHNPAAGGSVSLRATAEDTDGNRSVQTIIDAYLTK</sequence>
<evidence type="ECO:0000256" key="3">
    <source>
        <dbReference type="ARBA" id="ARBA00022801"/>
    </source>
</evidence>
<dbReference type="InterPro" id="IPR013783">
    <property type="entry name" value="Ig-like_fold"/>
</dbReference>
<name>A0ABX1C9T5_9ACTN</name>
<feature type="active site" description="Charge relay system" evidence="5">
    <location>
        <position position="235"/>
    </location>
</feature>
<feature type="domain" description="Peptidase S8/S53" evidence="8">
    <location>
        <begin position="226"/>
        <end position="480"/>
    </location>
</feature>
<keyword evidence="10" id="KW-1185">Reference proteome</keyword>
<accession>A0ABX1C9T5</accession>
<evidence type="ECO:0000256" key="2">
    <source>
        <dbReference type="ARBA" id="ARBA00022670"/>
    </source>
</evidence>
<proteinExistence type="inferred from homology"/>
<dbReference type="SUPFAM" id="SSF52743">
    <property type="entry name" value="Subtilisin-like"/>
    <property type="match status" value="1"/>
</dbReference>
<evidence type="ECO:0000256" key="4">
    <source>
        <dbReference type="ARBA" id="ARBA00022825"/>
    </source>
</evidence>
<feature type="active site" description="Charge relay system" evidence="5">
    <location>
        <position position="446"/>
    </location>
</feature>
<dbReference type="PROSITE" id="PS00138">
    <property type="entry name" value="SUBTILASE_SER"/>
    <property type="match status" value="1"/>
</dbReference>
<keyword evidence="4 5" id="KW-0720">Serine protease</keyword>
<dbReference type="InterPro" id="IPR000209">
    <property type="entry name" value="Peptidase_S8/S53_dom"/>
</dbReference>
<reference evidence="9 10" key="1">
    <citation type="submission" date="2020-03" db="EMBL/GenBank/DDBJ databases">
        <title>Draft genome of Streptomyces sp. ventii, isolated from the Axial Seamount in the Pacific Ocean, and resequencing of the two type strains Streptomyces lonarensis strain NCL 716 and Streptomyces bohaiensis strain 11A07.</title>
        <authorList>
            <person name="Loughran R.M."/>
            <person name="Pfannmuller K.M."/>
            <person name="Wasson B.J."/>
            <person name="Deadmond M.C."/>
            <person name="Paddock B.E."/>
            <person name="Koyack M.J."/>
            <person name="Gallegos D.A."/>
            <person name="Mitchell E.A."/>
            <person name="Ushijima B."/>
            <person name="Saw J.H."/>
            <person name="Mcphail K.L."/>
            <person name="Videau P."/>
        </authorList>
    </citation>
    <scope>NUCLEOTIDE SEQUENCE [LARGE SCALE GENOMIC DNA]</scope>
    <source>
        <strain evidence="9 10">11A07</strain>
    </source>
</reference>
<dbReference type="EMBL" id="JAAVJC010000103">
    <property type="protein sequence ID" value="NJQ15900.1"/>
    <property type="molecule type" value="Genomic_DNA"/>
</dbReference>
<keyword evidence="2 5" id="KW-0645">Protease</keyword>
<dbReference type="Gene3D" id="3.40.50.200">
    <property type="entry name" value="Peptidase S8/S53 domain"/>
    <property type="match status" value="1"/>
</dbReference>
<evidence type="ECO:0000313" key="9">
    <source>
        <dbReference type="EMBL" id="NJQ15900.1"/>
    </source>
</evidence>
<evidence type="ECO:0000256" key="6">
    <source>
        <dbReference type="RuleBase" id="RU003355"/>
    </source>
</evidence>
<comment type="caution">
    <text evidence="9">The sequence shown here is derived from an EMBL/GenBank/DDBJ whole genome shotgun (WGS) entry which is preliminary data.</text>
</comment>
<dbReference type="RefSeq" id="WP_168088653.1">
    <property type="nucleotide sequence ID" value="NZ_JAAVJC010000103.1"/>
</dbReference>
<feature type="signal peptide" evidence="7">
    <location>
        <begin position="1"/>
        <end position="28"/>
    </location>
</feature>
<evidence type="ECO:0000313" key="10">
    <source>
        <dbReference type="Proteomes" id="UP000727056"/>
    </source>
</evidence>
<organism evidence="9 10">
    <name type="scientific">Streptomyces bohaiensis</name>
    <dbReference type="NCBI Taxonomy" id="1431344"/>
    <lineage>
        <taxon>Bacteria</taxon>
        <taxon>Bacillati</taxon>
        <taxon>Actinomycetota</taxon>
        <taxon>Actinomycetes</taxon>
        <taxon>Kitasatosporales</taxon>
        <taxon>Streptomycetaceae</taxon>
        <taxon>Streptomyces</taxon>
    </lineage>
</organism>
<evidence type="ECO:0000259" key="8">
    <source>
        <dbReference type="Pfam" id="PF00082"/>
    </source>
</evidence>
<keyword evidence="3 5" id="KW-0378">Hydrolase</keyword>
<dbReference type="PANTHER" id="PTHR43806:SF11">
    <property type="entry name" value="CEREVISIN-RELATED"/>
    <property type="match status" value="1"/>
</dbReference>
<dbReference type="InterPro" id="IPR050131">
    <property type="entry name" value="Peptidase_S8_subtilisin-like"/>
</dbReference>
<dbReference type="InterPro" id="IPR023827">
    <property type="entry name" value="Peptidase_S8_Asp-AS"/>
</dbReference>
<evidence type="ECO:0000256" key="1">
    <source>
        <dbReference type="ARBA" id="ARBA00011073"/>
    </source>
</evidence>
<dbReference type="Proteomes" id="UP000727056">
    <property type="component" value="Unassembled WGS sequence"/>
</dbReference>
<dbReference type="InterPro" id="IPR015500">
    <property type="entry name" value="Peptidase_S8_subtilisin-rel"/>
</dbReference>
<dbReference type="InterPro" id="IPR023828">
    <property type="entry name" value="Peptidase_S8_Ser-AS"/>
</dbReference>
<dbReference type="PRINTS" id="PR00723">
    <property type="entry name" value="SUBTILISIN"/>
</dbReference>
<evidence type="ECO:0000256" key="7">
    <source>
        <dbReference type="SAM" id="SignalP"/>
    </source>
</evidence>
<feature type="chain" id="PRO_5046836046" evidence="7">
    <location>
        <begin position="29"/>
        <end position="1097"/>
    </location>
</feature>
<dbReference type="PROSITE" id="PS00137">
    <property type="entry name" value="SUBTILASE_HIS"/>
    <property type="match status" value="1"/>
</dbReference>
<dbReference type="Pfam" id="PF00082">
    <property type="entry name" value="Peptidase_S8"/>
    <property type="match status" value="1"/>
</dbReference>
<feature type="active site" description="Charge relay system" evidence="5">
    <location>
        <position position="267"/>
    </location>
</feature>